<evidence type="ECO:0000313" key="3">
    <source>
        <dbReference type="Proteomes" id="UP000639606"/>
    </source>
</evidence>
<name>A0A918ATQ5_9PSEU</name>
<protein>
    <recommendedName>
        <fullName evidence="4">Chlorophyllase-like protein</fullName>
    </recommendedName>
</protein>
<evidence type="ECO:0000313" key="2">
    <source>
        <dbReference type="EMBL" id="GGP86871.1"/>
    </source>
</evidence>
<dbReference type="EMBL" id="BMRG01000033">
    <property type="protein sequence ID" value="GGP86871.1"/>
    <property type="molecule type" value="Genomic_DNA"/>
</dbReference>
<dbReference type="PANTHER" id="PTHR33428:SF14">
    <property type="entry name" value="CARBOXYLESTERASE TYPE B DOMAIN-CONTAINING PROTEIN"/>
    <property type="match status" value="1"/>
</dbReference>
<dbReference type="SUPFAM" id="SSF53474">
    <property type="entry name" value="alpha/beta-Hydrolases"/>
    <property type="match status" value="1"/>
</dbReference>
<organism evidence="2 3">
    <name type="scientific">Saccharothrix coeruleofusca</name>
    <dbReference type="NCBI Taxonomy" id="33919"/>
    <lineage>
        <taxon>Bacteria</taxon>
        <taxon>Bacillati</taxon>
        <taxon>Actinomycetota</taxon>
        <taxon>Actinomycetes</taxon>
        <taxon>Pseudonocardiales</taxon>
        <taxon>Pseudonocardiaceae</taxon>
        <taxon>Saccharothrix</taxon>
    </lineage>
</organism>
<dbReference type="RefSeq" id="WP_189227686.1">
    <property type="nucleotide sequence ID" value="NZ_BMRG01000033.1"/>
</dbReference>
<reference evidence="2" key="1">
    <citation type="journal article" date="2014" name="Int. J. Syst. Evol. Microbiol.">
        <title>Complete genome sequence of Corynebacterium casei LMG S-19264T (=DSM 44701T), isolated from a smear-ripened cheese.</title>
        <authorList>
            <consortium name="US DOE Joint Genome Institute (JGI-PGF)"/>
            <person name="Walter F."/>
            <person name="Albersmeier A."/>
            <person name="Kalinowski J."/>
            <person name="Ruckert C."/>
        </authorList>
    </citation>
    <scope>NUCLEOTIDE SEQUENCE</scope>
    <source>
        <strain evidence="2">JCM 3313</strain>
    </source>
</reference>
<dbReference type="Gene3D" id="3.40.50.1820">
    <property type="entry name" value="alpha/beta hydrolase"/>
    <property type="match status" value="1"/>
</dbReference>
<feature type="signal peptide" evidence="1">
    <location>
        <begin position="1"/>
        <end position="26"/>
    </location>
</feature>
<reference evidence="2" key="2">
    <citation type="submission" date="2020-09" db="EMBL/GenBank/DDBJ databases">
        <authorList>
            <person name="Sun Q."/>
            <person name="Ohkuma M."/>
        </authorList>
    </citation>
    <scope>NUCLEOTIDE SEQUENCE</scope>
    <source>
        <strain evidence="2">JCM 3313</strain>
    </source>
</reference>
<evidence type="ECO:0000256" key="1">
    <source>
        <dbReference type="SAM" id="SignalP"/>
    </source>
</evidence>
<accession>A0A918ATQ5</accession>
<dbReference type="InterPro" id="IPR029058">
    <property type="entry name" value="AB_hydrolase_fold"/>
</dbReference>
<gene>
    <name evidence="2" type="ORF">GCM10010185_70800</name>
</gene>
<dbReference type="Proteomes" id="UP000639606">
    <property type="component" value="Unassembled WGS sequence"/>
</dbReference>
<dbReference type="AlphaFoldDB" id="A0A918ATQ5"/>
<feature type="chain" id="PRO_5036872794" description="Chlorophyllase-like protein" evidence="1">
    <location>
        <begin position="27"/>
        <end position="351"/>
    </location>
</feature>
<comment type="caution">
    <text evidence="2">The sequence shown here is derived from an EMBL/GenBank/DDBJ whole genome shotgun (WGS) entry which is preliminary data.</text>
</comment>
<dbReference type="PANTHER" id="PTHR33428">
    <property type="entry name" value="CHLOROPHYLLASE-2, CHLOROPLASTIC"/>
    <property type="match status" value="1"/>
</dbReference>
<sequence>MRLKTVRVLTAALAVLVAAPTIPATASEKDTGRIEYTLGDTAFKVPGFLNADRTAEAEIELTGVVRHPRHFTGRRPVVMLAHGLWYSCAGETMGWPCPAGTAPTRSYLGYDYLAESLAEQGFVVVSVSVNGINAGELGQPADMARAALVNEHLEMLRDADAGRGPLARPLRVLRNRLDLTNVGLVGHSRGGRGVVWQAADIHAGDLPRGVRLRAVVPIAPADYYAPDAESPENLKYRITRIPFAVLAGDCDGGAAMNHRTFARNAAGHNLVPFHEVDLAGANHNFFNSEWAYDNDSGCAPEDTWTEREQQDVTVRYISSFLRLHMLGDTSAEQLVVNGFPGVEVTTHRPIG</sequence>
<keyword evidence="3" id="KW-1185">Reference proteome</keyword>
<evidence type="ECO:0008006" key="4">
    <source>
        <dbReference type="Google" id="ProtNLM"/>
    </source>
</evidence>
<proteinExistence type="predicted"/>
<keyword evidence="1" id="KW-0732">Signal</keyword>